<evidence type="ECO:0000313" key="2">
    <source>
        <dbReference type="Proteomes" id="UP001233999"/>
    </source>
</evidence>
<accession>A0AAD7ZWK1</accession>
<protein>
    <submittedName>
        <fullName evidence="1">Uncharacterized protein</fullName>
    </submittedName>
</protein>
<sequence>DLRCLVMTVPKDVVSCMSTNRIHKAAPPTEYPYRQHCRENVRAGKSVAVIIRYAQYQLSTALFIVCLYNSLLTYKLQIQINYNKNICFLKFPQTRAGFQIANFEIICEYGNHDQAGPIVSAIVNLPFLKYVLTILIPSPQFFNYAFVCFREFSLSMRSFSETYIIKRMGVC</sequence>
<reference evidence="1" key="1">
    <citation type="journal article" date="2023" name="IScience">
        <title>Live-bearing cockroach genome reveals convergent evolutionary mechanisms linked to viviparity in insects and beyond.</title>
        <authorList>
            <person name="Fouks B."/>
            <person name="Harrison M.C."/>
            <person name="Mikhailova A.A."/>
            <person name="Marchal E."/>
            <person name="English S."/>
            <person name="Carruthers M."/>
            <person name="Jennings E.C."/>
            <person name="Chiamaka E.L."/>
            <person name="Frigard R.A."/>
            <person name="Pippel M."/>
            <person name="Attardo G.M."/>
            <person name="Benoit J.B."/>
            <person name="Bornberg-Bauer E."/>
            <person name="Tobe S.S."/>
        </authorList>
    </citation>
    <scope>NUCLEOTIDE SEQUENCE</scope>
    <source>
        <strain evidence="1">Stay&amp;Tobe</strain>
    </source>
</reference>
<name>A0AAD7ZWK1_DIPPU</name>
<evidence type="ECO:0000313" key="1">
    <source>
        <dbReference type="EMBL" id="KAJ9587716.1"/>
    </source>
</evidence>
<gene>
    <name evidence="1" type="ORF">L9F63_018851</name>
</gene>
<dbReference type="AlphaFoldDB" id="A0AAD7ZWK1"/>
<reference evidence="1" key="2">
    <citation type="submission" date="2023-05" db="EMBL/GenBank/DDBJ databases">
        <authorList>
            <person name="Fouks B."/>
        </authorList>
    </citation>
    <scope>NUCLEOTIDE SEQUENCE</scope>
    <source>
        <strain evidence="1">Stay&amp;Tobe</strain>
        <tissue evidence="1">Testes</tissue>
    </source>
</reference>
<dbReference type="Proteomes" id="UP001233999">
    <property type="component" value="Unassembled WGS sequence"/>
</dbReference>
<feature type="non-terminal residue" evidence="1">
    <location>
        <position position="171"/>
    </location>
</feature>
<organism evidence="1 2">
    <name type="scientific">Diploptera punctata</name>
    <name type="common">Pacific beetle cockroach</name>
    <dbReference type="NCBI Taxonomy" id="6984"/>
    <lineage>
        <taxon>Eukaryota</taxon>
        <taxon>Metazoa</taxon>
        <taxon>Ecdysozoa</taxon>
        <taxon>Arthropoda</taxon>
        <taxon>Hexapoda</taxon>
        <taxon>Insecta</taxon>
        <taxon>Pterygota</taxon>
        <taxon>Neoptera</taxon>
        <taxon>Polyneoptera</taxon>
        <taxon>Dictyoptera</taxon>
        <taxon>Blattodea</taxon>
        <taxon>Blaberoidea</taxon>
        <taxon>Blaberidae</taxon>
        <taxon>Diplopterinae</taxon>
        <taxon>Diploptera</taxon>
    </lineage>
</organism>
<keyword evidence="2" id="KW-1185">Reference proteome</keyword>
<comment type="caution">
    <text evidence="1">The sequence shown here is derived from an EMBL/GenBank/DDBJ whole genome shotgun (WGS) entry which is preliminary data.</text>
</comment>
<proteinExistence type="predicted"/>
<feature type="non-terminal residue" evidence="1">
    <location>
        <position position="1"/>
    </location>
</feature>
<dbReference type="EMBL" id="JASPKZ010006071">
    <property type="protein sequence ID" value="KAJ9587716.1"/>
    <property type="molecule type" value="Genomic_DNA"/>
</dbReference>